<protein>
    <submittedName>
        <fullName evidence="3">Uncharacterized protein</fullName>
    </submittedName>
</protein>
<dbReference type="EMBL" id="JAVDQN010000002">
    <property type="protein sequence ID" value="MDR6375835.1"/>
    <property type="molecule type" value="Genomic_DNA"/>
</dbReference>
<accession>A0ABU1KXZ5</accession>
<keyword evidence="2" id="KW-0472">Membrane</keyword>
<feature type="transmembrane region" description="Helical" evidence="2">
    <location>
        <begin position="30"/>
        <end position="50"/>
    </location>
</feature>
<feature type="region of interest" description="Disordered" evidence="1">
    <location>
        <begin position="115"/>
        <end position="136"/>
    </location>
</feature>
<keyword evidence="2" id="KW-0812">Transmembrane</keyword>
<reference evidence="3 4" key="1">
    <citation type="submission" date="2023-07" db="EMBL/GenBank/DDBJ databases">
        <title>Sorghum-associated microbial communities from plants grown in Nebraska, USA.</title>
        <authorList>
            <person name="Schachtman D."/>
        </authorList>
    </citation>
    <scope>NUCLEOTIDE SEQUENCE [LARGE SCALE GENOMIC DNA]</scope>
    <source>
        <strain evidence="3 4">DS1039</strain>
    </source>
</reference>
<evidence type="ECO:0000313" key="4">
    <source>
        <dbReference type="Proteomes" id="UP001185254"/>
    </source>
</evidence>
<gene>
    <name evidence="3" type="ORF">J2776_002535</name>
</gene>
<dbReference type="Proteomes" id="UP001185254">
    <property type="component" value="Unassembled WGS sequence"/>
</dbReference>
<proteinExistence type="predicted"/>
<name>A0ABU1KXZ5_9BURK</name>
<evidence type="ECO:0000256" key="2">
    <source>
        <dbReference type="SAM" id="Phobius"/>
    </source>
</evidence>
<comment type="caution">
    <text evidence="3">The sequence shown here is derived from an EMBL/GenBank/DDBJ whole genome shotgun (WGS) entry which is preliminary data.</text>
</comment>
<organism evidence="3 4">
    <name type="scientific">Paraburkholderia caledonica</name>
    <dbReference type="NCBI Taxonomy" id="134536"/>
    <lineage>
        <taxon>Bacteria</taxon>
        <taxon>Pseudomonadati</taxon>
        <taxon>Pseudomonadota</taxon>
        <taxon>Betaproteobacteria</taxon>
        <taxon>Burkholderiales</taxon>
        <taxon>Burkholderiaceae</taxon>
        <taxon>Paraburkholderia</taxon>
    </lineage>
</organism>
<evidence type="ECO:0000313" key="3">
    <source>
        <dbReference type="EMBL" id="MDR6375835.1"/>
    </source>
</evidence>
<dbReference type="RefSeq" id="WP_310066354.1">
    <property type="nucleotide sequence ID" value="NZ_JAVDQN010000002.1"/>
</dbReference>
<feature type="compositionally biased region" description="Polar residues" evidence="1">
    <location>
        <begin position="123"/>
        <end position="136"/>
    </location>
</feature>
<evidence type="ECO:0000256" key="1">
    <source>
        <dbReference type="SAM" id="MobiDB-lite"/>
    </source>
</evidence>
<sequence>MADPILSRHADALTRRAYTLAPARSVRFRIAVWALLCALSALAGGAGVVIGETRGSGRPLTQCPPASDDQRAEQIELARARLALAQESAARAAVQKTADSAAADVARLNEELQFLRGQKRSAPPTQTLGQTAASRR</sequence>
<keyword evidence="4" id="KW-1185">Reference proteome</keyword>
<keyword evidence="2" id="KW-1133">Transmembrane helix</keyword>